<dbReference type="InterPro" id="IPR003841">
    <property type="entry name" value="Na/Pi_transpt"/>
</dbReference>
<dbReference type="PANTHER" id="PTHR10010:SF46">
    <property type="entry name" value="SODIUM-DEPENDENT PHOSPHATE TRANSPORT PROTEIN 2B"/>
    <property type="match status" value="1"/>
</dbReference>
<feature type="transmembrane region" description="Helical" evidence="6">
    <location>
        <begin position="66"/>
        <end position="89"/>
    </location>
</feature>
<gene>
    <name evidence="7" type="ORF">J2T57_002385</name>
</gene>
<accession>A0AAE3G7G7</accession>
<feature type="transmembrane region" description="Helical" evidence="6">
    <location>
        <begin position="136"/>
        <end position="154"/>
    </location>
</feature>
<dbReference type="Pfam" id="PF02690">
    <property type="entry name" value="Na_Pi_cotrans"/>
    <property type="match status" value="2"/>
</dbReference>
<feature type="transmembrane region" description="Helical" evidence="6">
    <location>
        <begin position="175"/>
        <end position="200"/>
    </location>
</feature>
<keyword evidence="3 6" id="KW-0812">Transmembrane</keyword>
<keyword evidence="8" id="KW-1185">Reference proteome</keyword>
<dbReference type="Proteomes" id="UP001205843">
    <property type="component" value="Unassembled WGS sequence"/>
</dbReference>
<dbReference type="GO" id="GO:0044341">
    <property type="term" value="P:sodium-dependent phosphate transport"/>
    <property type="evidence" value="ECO:0007669"/>
    <property type="project" value="InterPro"/>
</dbReference>
<evidence type="ECO:0000256" key="6">
    <source>
        <dbReference type="SAM" id="Phobius"/>
    </source>
</evidence>
<comment type="subcellular location">
    <subcellularLocation>
        <location evidence="1">Cell membrane</location>
        <topology evidence="1">Multi-pass membrane protein</topology>
    </subcellularLocation>
</comment>
<feature type="transmembrane region" description="Helical" evidence="6">
    <location>
        <begin position="247"/>
        <end position="272"/>
    </location>
</feature>
<evidence type="ECO:0000313" key="7">
    <source>
        <dbReference type="EMBL" id="MCP1675237.1"/>
    </source>
</evidence>
<dbReference type="PANTHER" id="PTHR10010">
    <property type="entry name" value="SOLUTE CARRIER FAMILY 34 SODIUM PHOSPHATE , MEMBER 2-RELATED"/>
    <property type="match status" value="1"/>
</dbReference>
<sequence length="546" mass="56230">MTLGDIGAFLGGIGLFLLGMKLMTDGLKVAAGGVLRRILLAATSSPLRGLGSGVLITAMVQSSSAVIFATIGFVNAGVLSLSQSVGVIYGANLGTTLTSWVVALVGFNIDLQAMALPVIAVGMALRITGGGSRRGALGEALAGFGIFFLGIDVLRDIFAGTELALFDRADGALRIPAYVLIGGVMTVLMQSSSAALAVTLTAAAGGLLPVDMAAAMIIGANVGTTSTAAFAVIGATAAARRAALAHVLFNVVTAVAALAALPLLLPLVHWIAAQLGPAGGVAATLALFHTATKLLGLCLMLPFTPRLIHFLEGCFRGQESSASRPRYLDKNVLAAPSLALDALSLELHRIRGATGDMLRAVLSTSAVDVTRLQRAREDAEELALAIGDFCRDLGGRSADPVVSDALSAALRVVQYRLDIADRALELARLKLLDDLPPGDLRDQVDALTTGAADIVDAADAPIDEVETTLLTDASAGFESRYADLKNRLLRAVGAGQLPPRALVTALDRLSALRRVVDQAVKASIHLRRVVATGSDSTPSPVETSVL</sequence>
<dbReference type="GO" id="GO:0005886">
    <property type="term" value="C:plasma membrane"/>
    <property type="evidence" value="ECO:0007669"/>
    <property type="project" value="UniProtKB-SubCell"/>
</dbReference>
<comment type="caution">
    <text evidence="7">The sequence shown here is derived from an EMBL/GenBank/DDBJ whole genome shotgun (WGS) entry which is preliminary data.</text>
</comment>
<evidence type="ECO:0000256" key="4">
    <source>
        <dbReference type="ARBA" id="ARBA00022989"/>
    </source>
</evidence>
<reference evidence="7" key="1">
    <citation type="submission" date="2022-03" db="EMBL/GenBank/DDBJ databases">
        <title>Genomic Encyclopedia of Type Strains, Phase III (KMG-III): the genomes of soil and plant-associated and newly described type strains.</title>
        <authorList>
            <person name="Whitman W."/>
        </authorList>
    </citation>
    <scope>NUCLEOTIDE SEQUENCE</scope>
    <source>
        <strain evidence="7">ANL 6-2</strain>
    </source>
</reference>
<dbReference type="RefSeq" id="WP_253478377.1">
    <property type="nucleotide sequence ID" value="NZ_JALJXV010000005.1"/>
</dbReference>
<evidence type="ECO:0000256" key="2">
    <source>
        <dbReference type="ARBA" id="ARBA00022475"/>
    </source>
</evidence>
<dbReference type="AlphaFoldDB" id="A0AAE3G7G7"/>
<dbReference type="NCBIfam" id="NF037997">
    <property type="entry name" value="Na_Pi_symport"/>
    <property type="match status" value="1"/>
</dbReference>
<evidence type="ECO:0000256" key="1">
    <source>
        <dbReference type="ARBA" id="ARBA00004651"/>
    </source>
</evidence>
<keyword evidence="5 6" id="KW-0472">Membrane</keyword>
<dbReference type="EMBL" id="JALJXV010000005">
    <property type="protein sequence ID" value="MCP1675237.1"/>
    <property type="molecule type" value="Genomic_DNA"/>
</dbReference>
<keyword evidence="4 6" id="KW-1133">Transmembrane helix</keyword>
<feature type="transmembrane region" description="Helical" evidence="6">
    <location>
        <begin position="278"/>
        <end position="301"/>
    </location>
</feature>
<evidence type="ECO:0000256" key="5">
    <source>
        <dbReference type="ARBA" id="ARBA00023136"/>
    </source>
</evidence>
<proteinExistence type="predicted"/>
<evidence type="ECO:0000313" key="8">
    <source>
        <dbReference type="Proteomes" id="UP001205843"/>
    </source>
</evidence>
<feature type="transmembrane region" description="Helical" evidence="6">
    <location>
        <begin position="212"/>
        <end position="235"/>
    </location>
</feature>
<name>A0AAE3G7G7_9GAMM</name>
<evidence type="ECO:0000256" key="3">
    <source>
        <dbReference type="ARBA" id="ARBA00022692"/>
    </source>
</evidence>
<dbReference type="GO" id="GO:0005436">
    <property type="term" value="F:sodium:phosphate symporter activity"/>
    <property type="evidence" value="ECO:0007669"/>
    <property type="project" value="InterPro"/>
</dbReference>
<keyword evidence="2" id="KW-1003">Cell membrane</keyword>
<protein>
    <submittedName>
        <fullName evidence="7">Phosphate:Na+ symporter</fullName>
    </submittedName>
</protein>
<feature type="transmembrane region" description="Helical" evidence="6">
    <location>
        <begin position="6"/>
        <end position="27"/>
    </location>
</feature>
<organism evidence="7 8">
    <name type="scientific">Natronocella acetinitrilica</name>
    <dbReference type="NCBI Taxonomy" id="414046"/>
    <lineage>
        <taxon>Bacteria</taxon>
        <taxon>Pseudomonadati</taxon>
        <taxon>Pseudomonadota</taxon>
        <taxon>Gammaproteobacteria</taxon>
        <taxon>Chromatiales</taxon>
        <taxon>Ectothiorhodospiraceae</taxon>
        <taxon>Natronocella</taxon>
    </lineage>
</organism>